<accession>A0A4Y3PE55</accession>
<dbReference type="SUPFAM" id="SSF48179">
    <property type="entry name" value="6-phosphogluconate dehydrogenase C-terminal domain-like"/>
    <property type="match status" value="1"/>
</dbReference>
<dbReference type="InterPro" id="IPR006115">
    <property type="entry name" value="6PGDH_NADP-bd"/>
</dbReference>
<reference evidence="7 8" key="1">
    <citation type="submission" date="2019-06" db="EMBL/GenBank/DDBJ databases">
        <title>Whole genome shotgun sequence of Brevibacillus parabrevis NBRC 12334.</title>
        <authorList>
            <person name="Hosoyama A."/>
            <person name="Uohara A."/>
            <person name="Ohji S."/>
            <person name="Ichikawa N."/>
        </authorList>
    </citation>
    <scope>NUCLEOTIDE SEQUENCE [LARGE SCALE GENOMIC DNA]</scope>
    <source>
        <strain evidence="7 8">NBRC 12334</strain>
    </source>
</reference>
<keyword evidence="8" id="KW-1185">Reference proteome</keyword>
<dbReference type="Pfam" id="PF03446">
    <property type="entry name" value="NAD_binding_2"/>
    <property type="match status" value="1"/>
</dbReference>
<evidence type="ECO:0000259" key="6">
    <source>
        <dbReference type="Pfam" id="PF14833"/>
    </source>
</evidence>
<evidence type="ECO:0000259" key="5">
    <source>
        <dbReference type="Pfam" id="PF03446"/>
    </source>
</evidence>
<dbReference type="EMBL" id="BJMH01000005">
    <property type="protein sequence ID" value="GEB31833.1"/>
    <property type="molecule type" value="Genomic_DNA"/>
</dbReference>
<evidence type="ECO:0000256" key="3">
    <source>
        <dbReference type="ARBA" id="ARBA00023027"/>
    </source>
</evidence>
<proteinExistence type="inferred from homology"/>
<comment type="similarity">
    <text evidence="1">Belongs to the HIBADH-related family.</text>
</comment>
<dbReference type="InterPro" id="IPR036291">
    <property type="entry name" value="NAD(P)-bd_dom_sf"/>
</dbReference>
<keyword evidence="3" id="KW-0520">NAD</keyword>
<dbReference type="PANTHER" id="PTHR22981:SF7">
    <property type="entry name" value="3-HYDROXYISOBUTYRATE DEHYDROGENASE, MITOCHONDRIAL"/>
    <property type="match status" value="1"/>
</dbReference>
<dbReference type="STRING" id="54914.AV540_21585"/>
<dbReference type="InterPro" id="IPR015815">
    <property type="entry name" value="HIBADH-related"/>
</dbReference>
<organism evidence="7 8">
    <name type="scientific">Brevibacillus parabrevis</name>
    <dbReference type="NCBI Taxonomy" id="54914"/>
    <lineage>
        <taxon>Bacteria</taxon>
        <taxon>Bacillati</taxon>
        <taxon>Bacillota</taxon>
        <taxon>Bacilli</taxon>
        <taxon>Bacillales</taxon>
        <taxon>Paenibacillaceae</taxon>
        <taxon>Brevibacillus</taxon>
    </lineage>
</organism>
<dbReference type="AlphaFoldDB" id="A0A4Y3PE55"/>
<dbReference type="GO" id="GO:0050661">
    <property type="term" value="F:NADP binding"/>
    <property type="evidence" value="ECO:0007669"/>
    <property type="project" value="InterPro"/>
</dbReference>
<evidence type="ECO:0000256" key="1">
    <source>
        <dbReference type="ARBA" id="ARBA00009080"/>
    </source>
</evidence>
<evidence type="ECO:0000313" key="7">
    <source>
        <dbReference type="EMBL" id="GEB31833.1"/>
    </source>
</evidence>
<dbReference type="Gene3D" id="3.40.50.720">
    <property type="entry name" value="NAD(P)-binding Rossmann-like Domain"/>
    <property type="match status" value="1"/>
</dbReference>
<feature type="active site" evidence="4">
    <location>
        <position position="175"/>
    </location>
</feature>
<dbReference type="PROSITE" id="PS00895">
    <property type="entry name" value="3_HYDROXYISOBUT_DH"/>
    <property type="match status" value="1"/>
</dbReference>
<dbReference type="InterPro" id="IPR008927">
    <property type="entry name" value="6-PGluconate_DH-like_C_sf"/>
</dbReference>
<feature type="domain" description="3-hydroxyisobutyrate dehydrogenase-like NAD-binding" evidence="6">
    <location>
        <begin position="170"/>
        <end position="289"/>
    </location>
</feature>
<dbReference type="GO" id="GO:0016616">
    <property type="term" value="F:oxidoreductase activity, acting on the CH-OH group of donors, NAD or NADP as acceptor"/>
    <property type="evidence" value="ECO:0007669"/>
    <property type="project" value="TreeGrafter"/>
</dbReference>
<evidence type="ECO:0000313" key="8">
    <source>
        <dbReference type="Proteomes" id="UP000316882"/>
    </source>
</evidence>
<dbReference type="Pfam" id="PF14833">
    <property type="entry name" value="NAD_binding_11"/>
    <property type="match status" value="1"/>
</dbReference>
<dbReference type="GO" id="GO:0051287">
    <property type="term" value="F:NAD binding"/>
    <property type="evidence" value="ECO:0007669"/>
    <property type="project" value="InterPro"/>
</dbReference>
<comment type="caution">
    <text evidence="7">The sequence shown here is derived from an EMBL/GenBank/DDBJ whole genome shotgun (WGS) entry which is preliminary data.</text>
</comment>
<dbReference type="Proteomes" id="UP000316882">
    <property type="component" value="Unassembled WGS sequence"/>
</dbReference>
<dbReference type="InterPro" id="IPR029154">
    <property type="entry name" value="HIBADH-like_NADP-bd"/>
</dbReference>
<dbReference type="Gene3D" id="1.10.1040.10">
    <property type="entry name" value="N-(1-d-carboxylethyl)-l-norvaline Dehydrogenase, domain 2"/>
    <property type="match status" value="1"/>
</dbReference>
<gene>
    <name evidence="7" type="ORF">BPA01_14130</name>
</gene>
<dbReference type="InterPro" id="IPR002204">
    <property type="entry name" value="3-OH-isobutyrate_DH-rel_CS"/>
</dbReference>
<dbReference type="GO" id="GO:0016054">
    <property type="term" value="P:organic acid catabolic process"/>
    <property type="evidence" value="ECO:0007669"/>
    <property type="project" value="UniProtKB-ARBA"/>
</dbReference>
<protein>
    <submittedName>
        <fullName evidence="7">3-hydroxyisobutyrate dehydrogenase</fullName>
    </submittedName>
</protein>
<keyword evidence="2" id="KW-0560">Oxidoreductase</keyword>
<name>A0A4Y3PE55_BREPA</name>
<sequence>MSSLPAIGMIGLGNMGMPMSKNLLGSGYAVYGFDVNPDAEKEFAAAGGVAGLTIEEVVKQTEVVLTSLPSPGIVESVYTGAGGILEHARAGQILMDTSTVTPGLNERLAVACAGKGVGYLAAPVSGGVIGAKNRTLTIMVGGPKNLFDQMQPIFAALGQNIFHVGARVDSGTAVKLINNLLIGFYTSAVSEGVTLAAQMGLDLDQLFEILNVSYGQSRIYERNYKSFIATNDFAPHFSLNLLLKDLKIAQEMAHQAGLDLPITAELISLYEKSQQAGFGEQDMAALYSYVQAAQRKIQA</sequence>
<evidence type="ECO:0000256" key="2">
    <source>
        <dbReference type="ARBA" id="ARBA00023002"/>
    </source>
</evidence>
<dbReference type="PIRSF" id="PIRSF000103">
    <property type="entry name" value="HIBADH"/>
    <property type="match status" value="1"/>
</dbReference>
<dbReference type="InterPro" id="IPR013328">
    <property type="entry name" value="6PGD_dom2"/>
</dbReference>
<feature type="domain" description="6-phosphogluconate dehydrogenase NADP-binding" evidence="5">
    <location>
        <begin position="7"/>
        <end position="165"/>
    </location>
</feature>
<evidence type="ECO:0000256" key="4">
    <source>
        <dbReference type="PIRSR" id="PIRSR000103-1"/>
    </source>
</evidence>
<dbReference type="SUPFAM" id="SSF51735">
    <property type="entry name" value="NAD(P)-binding Rossmann-fold domains"/>
    <property type="match status" value="1"/>
</dbReference>
<dbReference type="PANTHER" id="PTHR22981">
    <property type="entry name" value="3-HYDROXYISOBUTYRATE DEHYDROGENASE-RELATED"/>
    <property type="match status" value="1"/>
</dbReference>